<keyword evidence="2" id="KW-0539">Nucleus</keyword>
<dbReference type="AlphaFoldDB" id="A0AAD4QLJ1"/>
<evidence type="ECO:0000259" key="4">
    <source>
        <dbReference type="PROSITE" id="PS50196"/>
    </source>
</evidence>
<feature type="domain" description="RanBD1" evidence="4">
    <location>
        <begin position="532"/>
        <end position="601"/>
    </location>
</feature>
<feature type="region of interest" description="Disordered" evidence="3">
    <location>
        <begin position="414"/>
        <end position="527"/>
    </location>
</feature>
<comment type="subcellular location">
    <subcellularLocation>
        <location evidence="1">Nucleus</location>
    </subcellularLocation>
</comment>
<protein>
    <recommendedName>
        <fullName evidence="4">RanBD1 domain-containing protein</fullName>
    </recommendedName>
</protein>
<proteinExistence type="predicted"/>
<dbReference type="InterPro" id="IPR045255">
    <property type="entry name" value="RanBP1-like"/>
</dbReference>
<feature type="region of interest" description="Disordered" evidence="3">
    <location>
        <begin position="1"/>
        <end position="311"/>
    </location>
</feature>
<evidence type="ECO:0000256" key="1">
    <source>
        <dbReference type="ARBA" id="ARBA00004123"/>
    </source>
</evidence>
<dbReference type="SMART" id="SM00160">
    <property type="entry name" value="RanBD"/>
    <property type="match status" value="1"/>
</dbReference>
<feature type="compositionally biased region" description="Basic and acidic residues" evidence="3">
    <location>
        <begin position="71"/>
        <end position="83"/>
    </location>
</feature>
<feature type="compositionally biased region" description="Basic and acidic residues" evidence="3">
    <location>
        <begin position="9"/>
        <end position="26"/>
    </location>
</feature>
<dbReference type="SUPFAM" id="SSF50729">
    <property type="entry name" value="PH domain-like"/>
    <property type="match status" value="1"/>
</dbReference>
<evidence type="ECO:0000313" key="5">
    <source>
        <dbReference type="EMBL" id="KAI0296556.1"/>
    </source>
</evidence>
<evidence type="ECO:0000313" key="6">
    <source>
        <dbReference type="Proteomes" id="UP001203297"/>
    </source>
</evidence>
<dbReference type="EMBL" id="WTXG01000047">
    <property type="protein sequence ID" value="KAI0296556.1"/>
    <property type="molecule type" value="Genomic_DNA"/>
</dbReference>
<feature type="region of interest" description="Disordered" evidence="3">
    <location>
        <begin position="372"/>
        <end position="398"/>
    </location>
</feature>
<dbReference type="InterPro" id="IPR000156">
    <property type="entry name" value="Ran_bind_dom"/>
</dbReference>
<dbReference type="InterPro" id="IPR011993">
    <property type="entry name" value="PH-like_dom_sf"/>
</dbReference>
<comment type="caution">
    <text evidence="5">The sequence shown here is derived from an EMBL/GenBank/DDBJ whole genome shotgun (WGS) entry which is preliminary data.</text>
</comment>
<dbReference type="PROSITE" id="PS50196">
    <property type="entry name" value="RANBD1"/>
    <property type="match status" value="1"/>
</dbReference>
<feature type="compositionally biased region" description="Low complexity" evidence="3">
    <location>
        <begin position="298"/>
        <end position="311"/>
    </location>
</feature>
<dbReference type="PANTHER" id="PTHR23138:SF142">
    <property type="entry name" value="RAN-BINDING PROTEIN 3B-RELATED"/>
    <property type="match status" value="1"/>
</dbReference>
<feature type="compositionally biased region" description="Low complexity" evidence="3">
    <location>
        <begin position="338"/>
        <end position="351"/>
    </location>
</feature>
<feature type="compositionally biased region" description="Low complexity" evidence="3">
    <location>
        <begin position="414"/>
        <end position="429"/>
    </location>
</feature>
<evidence type="ECO:0000256" key="3">
    <source>
        <dbReference type="SAM" id="MobiDB-lite"/>
    </source>
</evidence>
<gene>
    <name evidence="5" type="ORF">B0F90DRAFT_1745434</name>
</gene>
<feature type="compositionally biased region" description="Basic residues" evidence="3">
    <location>
        <begin position="84"/>
        <end position="94"/>
    </location>
</feature>
<dbReference type="Pfam" id="PF00638">
    <property type="entry name" value="Ran_BP1"/>
    <property type="match status" value="1"/>
</dbReference>
<feature type="region of interest" description="Disordered" evidence="3">
    <location>
        <begin position="324"/>
        <end position="351"/>
    </location>
</feature>
<dbReference type="GO" id="GO:0005634">
    <property type="term" value="C:nucleus"/>
    <property type="evidence" value="ECO:0007669"/>
    <property type="project" value="UniProtKB-SubCell"/>
</dbReference>
<name>A0AAD4QLJ1_9AGAM</name>
<feature type="compositionally biased region" description="Acidic residues" evidence="3">
    <location>
        <begin position="101"/>
        <end position="115"/>
    </location>
</feature>
<evidence type="ECO:0000256" key="2">
    <source>
        <dbReference type="ARBA" id="ARBA00023242"/>
    </source>
</evidence>
<sequence length="660" mass="69925">MSQSSSSHIDTEAQRSSEIPLSKEDLSAGGTTPVDNICPNLDNEVSAPRGVDLAIPQKREREVSLEPPTPHPDDTEQDHTSHEHRSRSPVKKSRALSTPAEVDEVDNEEQEEDALEHDVPTPSPHPSPPHETKVRQISQGVEDINWRNGQKSQNEIGDVKVPSAGDDDAASLKAEATVTPSKEPHSAPPPVADSSAVRQMPAPATASTESIPQPVDVLTHDPDNLNKRPSPVDATADSDPRETKRPTPPLSEIDGAIKRPREDEDGNVDPNPRETKQKKERPGRKKSGSDAHPPNTPASPRSKSASSFGGSGFLAYASVASPFGSVKGPTLFGPSPTPTKTAITTTAPSTTMTTTATATSIATPNAVATLNIAPSVPSSPPKTVPGSPVQRAASPTPAKRTGFEAFAAAASPFASVAARARSPVRRSGSPGPGTGARSNPFASYATGGAQGLFGASAGPAAKRARGDSDSVPPGESGGESTSWREGSAGAEKTFVERLRAGSGSGGDDDDEIDGGSAVWGEHTTGGKWAEQEVLTGEEEDETVHSVRGKLFMLSEQNQWKERGSGLLRLNRRRLDHSGARLVMRKDAVYAVLLNVTLFRGMGCAIAQDPRYLRFSVLTPSGTTHYNLRVRLFLSTPNLPFLKKILEMNSRKSHITVYDPI</sequence>
<dbReference type="PANTHER" id="PTHR23138">
    <property type="entry name" value="RAN BINDING PROTEIN"/>
    <property type="match status" value="1"/>
</dbReference>
<organism evidence="5 6">
    <name type="scientific">Multifurca ochricompacta</name>
    <dbReference type="NCBI Taxonomy" id="376703"/>
    <lineage>
        <taxon>Eukaryota</taxon>
        <taxon>Fungi</taxon>
        <taxon>Dikarya</taxon>
        <taxon>Basidiomycota</taxon>
        <taxon>Agaricomycotina</taxon>
        <taxon>Agaricomycetes</taxon>
        <taxon>Russulales</taxon>
        <taxon>Russulaceae</taxon>
        <taxon>Multifurca</taxon>
    </lineage>
</organism>
<accession>A0AAD4QLJ1</accession>
<dbReference type="Gene3D" id="2.30.29.30">
    <property type="entry name" value="Pleckstrin-homology domain (PH domain)/Phosphotyrosine-binding domain (PTB)"/>
    <property type="match status" value="1"/>
</dbReference>
<dbReference type="Proteomes" id="UP001203297">
    <property type="component" value="Unassembled WGS sequence"/>
</dbReference>
<reference evidence="5" key="1">
    <citation type="journal article" date="2022" name="New Phytol.">
        <title>Evolutionary transition to the ectomycorrhizal habit in the genomes of a hyperdiverse lineage of mushroom-forming fungi.</title>
        <authorList>
            <person name="Looney B."/>
            <person name="Miyauchi S."/>
            <person name="Morin E."/>
            <person name="Drula E."/>
            <person name="Courty P.E."/>
            <person name="Kohler A."/>
            <person name="Kuo A."/>
            <person name="LaButti K."/>
            <person name="Pangilinan J."/>
            <person name="Lipzen A."/>
            <person name="Riley R."/>
            <person name="Andreopoulos W."/>
            <person name="He G."/>
            <person name="Johnson J."/>
            <person name="Nolan M."/>
            <person name="Tritt A."/>
            <person name="Barry K.W."/>
            <person name="Grigoriev I.V."/>
            <person name="Nagy L.G."/>
            <person name="Hibbett D."/>
            <person name="Henrissat B."/>
            <person name="Matheny P.B."/>
            <person name="Labbe J."/>
            <person name="Martin F.M."/>
        </authorList>
    </citation>
    <scope>NUCLEOTIDE SEQUENCE</scope>
    <source>
        <strain evidence="5">BPL690</strain>
    </source>
</reference>
<keyword evidence="6" id="KW-1185">Reference proteome</keyword>